<dbReference type="RefSeq" id="WP_173130420.1">
    <property type="nucleotide sequence ID" value="NZ_CBCSGW010000026.1"/>
</dbReference>
<sequence>MTASLPAVLTGRQLAVVDVEGNGQQPPEIIEIAVLPVDGEVSGDHLRSWMIRPERPITAMVTRKVHGISNDDVASCPPWSAVASEVEPLLTERTLIAHNASVELNVLTAHLPAWKPPMVLDTLRLAKYVLPNLSGGYGLDNVVRVVELDTSGITEQRYHRAGYDTWCAWKLLLALIELGSLDWDKLIKLAALPGFAPPSEPEGGLW</sequence>
<keyword evidence="2" id="KW-0378">Hydrolase</keyword>
<evidence type="ECO:0000259" key="4">
    <source>
        <dbReference type="SMART" id="SM00479"/>
    </source>
</evidence>
<evidence type="ECO:0000313" key="5">
    <source>
        <dbReference type="EMBL" id="NRN65769.1"/>
    </source>
</evidence>
<keyword evidence="3" id="KW-0269">Exonuclease</keyword>
<keyword evidence="1" id="KW-0540">Nuclease</keyword>
<dbReference type="InterPro" id="IPR036397">
    <property type="entry name" value="RNaseH_sf"/>
</dbReference>
<dbReference type="GO" id="GO:0004386">
    <property type="term" value="F:helicase activity"/>
    <property type="evidence" value="ECO:0007669"/>
    <property type="project" value="UniProtKB-KW"/>
</dbReference>
<keyword evidence="5" id="KW-0067">ATP-binding</keyword>
<evidence type="ECO:0000256" key="1">
    <source>
        <dbReference type="ARBA" id="ARBA00022722"/>
    </source>
</evidence>
<dbReference type="PANTHER" id="PTHR30231:SF4">
    <property type="entry name" value="PROTEIN NEN2"/>
    <property type="match status" value="1"/>
</dbReference>
<evidence type="ECO:0000256" key="2">
    <source>
        <dbReference type="ARBA" id="ARBA00022801"/>
    </source>
</evidence>
<dbReference type="Proteomes" id="UP000763557">
    <property type="component" value="Unassembled WGS sequence"/>
</dbReference>
<dbReference type="InterPro" id="IPR012337">
    <property type="entry name" value="RNaseH-like_sf"/>
</dbReference>
<feature type="domain" description="Exonuclease" evidence="4">
    <location>
        <begin position="13"/>
        <end position="181"/>
    </location>
</feature>
<name>A0ABX2F363_9PSEU</name>
<proteinExistence type="predicted"/>
<dbReference type="PANTHER" id="PTHR30231">
    <property type="entry name" value="DNA POLYMERASE III SUBUNIT EPSILON"/>
    <property type="match status" value="1"/>
</dbReference>
<evidence type="ECO:0000256" key="3">
    <source>
        <dbReference type="ARBA" id="ARBA00022839"/>
    </source>
</evidence>
<dbReference type="InterPro" id="IPR013520">
    <property type="entry name" value="Ribonucl_H"/>
</dbReference>
<dbReference type="SMART" id="SM00479">
    <property type="entry name" value="EXOIII"/>
    <property type="match status" value="1"/>
</dbReference>
<accession>A0ABX2F363</accession>
<dbReference type="CDD" id="cd06127">
    <property type="entry name" value="DEDDh"/>
    <property type="match status" value="1"/>
</dbReference>
<dbReference type="Gene3D" id="3.30.420.10">
    <property type="entry name" value="Ribonuclease H-like superfamily/Ribonuclease H"/>
    <property type="match status" value="1"/>
</dbReference>
<gene>
    <name evidence="5" type="ORF">GC106_29840</name>
</gene>
<protein>
    <submittedName>
        <fullName evidence="5">Bifunctional ATP-dependent DNA helicase/DNA polymerase III subunit epsilon</fullName>
    </submittedName>
</protein>
<organism evidence="5 6">
    <name type="scientific">Kibdelosporangium persicum</name>
    <dbReference type="NCBI Taxonomy" id="2698649"/>
    <lineage>
        <taxon>Bacteria</taxon>
        <taxon>Bacillati</taxon>
        <taxon>Actinomycetota</taxon>
        <taxon>Actinomycetes</taxon>
        <taxon>Pseudonocardiales</taxon>
        <taxon>Pseudonocardiaceae</taxon>
        <taxon>Kibdelosporangium</taxon>
    </lineage>
</organism>
<dbReference type="SUPFAM" id="SSF53098">
    <property type="entry name" value="Ribonuclease H-like"/>
    <property type="match status" value="1"/>
</dbReference>
<keyword evidence="5" id="KW-0547">Nucleotide-binding</keyword>
<dbReference type="Pfam" id="PF00929">
    <property type="entry name" value="RNase_T"/>
    <property type="match status" value="1"/>
</dbReference>
<evidence type="ECO:0000313" key="6">
    <source>
        <dbReference type="Proteomes" id="UP000763557"/>
    </source>
</evidence>
<dbReference type="EMBL" id="JAAATY010000007">
    <property type="protein sequence ID" value="NRN65769.1"/>
    <property type="molecule type" value="Genomic_DNA"/>
</dbReference>
<comment type="caution">
    <text evidence="5">The sequence shown here is derived from an EMBL/GenBank/DDBJ whole genome shotgun (WGS) entry which is preliminary data.</text>
</comment>
<keyword evidence="6" id="KW-1185">Reference proteome</keyword>
<reference evidence="5 6" key="1">
    <citation type="submission" date="2020-01" db="EMBL/GenBank/DDBJ databases">
        <title>Kibdelosporangium persica a novel Actinomycetes from a hot desert in Iran.</title>
        <authorList>
            <person name="Safaei N."/>
            <person name="Zaburannyi N."/>
            <person name="Mueller R."/>
            <person name="Wink J."/>
        </authorList>
    </citation>
    <scope>NUCLEOTIDE SEQUENCE [LARGE SCALE GENOMIC DNA]</scope>
    <source>
        <strain evidence="5 6">4NS15</strain>
    </source>
</reference>
<keyword evidence="5" id="KW-0347">Helicase</keyword>